<organism evidence="2 3">
    <name type="scientific">Paractinoplanes atraurantiacus</name>
    <dbReference type="NCBI Taxonomy" id="1036182"/>
    <lineage>
        <taxon>Bacteria</taxon>
        <taxon>Bacillati</taxon>
        <taxon>Actinomycetota</taxon>
        <taxon>Actinomycetes</taxon>
        <taxon>Micromonosporales</taxon>
        <taxon>Micromonosporaceae</taxon>
        <taxon>Paractinoplanes</taxon>
    </lineage>
</organism>
<reference evidence="2 3" key="1">
    <citation type="submission" date="2017-09" db="EMBL/GenBank/DDBJ databases">
        <authorList>
            <person name="Ehlers B."/>
            <person name="Leendertz F.H."/>
        </authorList>
    </citation>
    <scope>NUCLEOTIDE SEQUENCE [LARGE SCALE GENOMIC DNA]</scope>
    <source>
        <strain evidence="2 3">CGMCC 4.6857</strain>
    </source>
</reference>
<name>A0A285HZN3_9ACTN</name>
<dbReference type="AlphaFoldDB" id="A0A285HZN3"/>
<accession>A0A285HZN3</accession>
<protein>
    <submittedName>
        <fullName evidence="2">Uncharacterized protein</fullName>
    </submittedName>
</protein>
<feature type="region of interest" description="Disordered" evidence="1">
    <location>
        <begin position="105"/>
        <end position="180"/>
    </location>
</feature>
<evidence type="ECO:0000313" key="3">
    <source>
        <dbReference type="Proteomes" id="UP000219612"/>
    </source>
</evidence>
<proteinExistence type="predicted"/>
<dbReference type="Proteomes" id="UP000219612">
    <property type="component" value="Unassembled WGS sequence"/>
</dbReference>
<sequence length="180" mass="20834">MSSDSQSRRDAQFERLAQIADDMAATAETSANVHDQLAGSMPSAAEHAARDRLFAAAERRAAETFRAHELLPDDIREAVRAVRPAQPVTDPDQRQVDLDARIEDFHRREHQLREREDFLERREDYRTDRHDARDRAADDRDRTADARDRTADARDRTADARDRAADQREIDFETEQPRLE</sequence>
<dbReference type="EMBL" id="OBDY01000006">
    <property type="protein sequence ID" value="SNY41083.1"/>
    <property type="molecule type" value="Genomic_DNA"/>
</dbReference>
<keyword evidence="3" id="KW-1185">Reference proteome</keyword>
<evidence type="ECO:0000256" key="1">
    <source>
        <dbReference type="SAM" id="MobiDB-lite"/>
    </source>
</evidence>
<gene>
    <name evidence="2" type="ORF">SAMN05421748_106121</name>
</gene>
<dbReference type="RefSeq" id="WP_097320949.1">
    <property type="nucleotide sequence ID" value="NZ_OBDY01000006.1"/>
</dbReference>
<evidence type="ECO:0000313" key="2">
    <source>
        <dbReference type="EMBL" id="SNY41083.1"/>
    </source>
</evidence>